<keyword evidence="2" id="KW-0238">DNA-binding</keyword>
<keyword evidence="3" id="KW-0804">Transcription</keyword>
<evidence type="ECO:0000259" key="4">
    <source>
        <dbReference type="PROSITE" id="PS51000"/>
    </source>
</evidence>
<accession>A0ABU1JL53</accession>
<dbReference type="PROSITE" id="PS00894">
    <property type="entry name" value="HTH_DEOR_1"/>
    <property type="match status" value="1"/>
</dbReference>
<feature type="domain" description="HTH deoR-type" evidence="4">
    <location>
        <begin position="3"/>
        <end position="58"/>
    </location>
</feature>
<protein>
    <submittedName>
        <fullName evidence="5">DeoR family glycerol-3-phosphate regulon repressor</fullName>
    </submittedName>
</protein>
<name>A0ABU1JL53_9PROT</name>
<dbReference type="EMBL" id="JAVDPW010000003">
    <property type="protein sequence ID" value="MDR6289073.1"/>
    <property type="molecule type" value="Genomic_DNA"/>
</dbReference>
<dbReference type="SUPFAM" id="SSF100950">
    <property type="entry name" value="NagB/RpiA/CoA transferase-like"/>
    <property type="match status" value="1"/>
</dbReference>
<evidence type="ECO:0000313" key="5">
    <source>
        <dbReference type="EMBL" id="MDR6289073.1"/>
    </source>
</evidence>
<dbReference type="InterPro" id="IPR036388">
    <property type="entry name" value="WH-like_DNA-bd_sf"/>
</dbReference>
<dbReference type="InterPro" id="IPR014036">
    <property type="entry name" value="DeoR-like_C"/>
</dbReference>
<evidence type="ECO:0000313" key="6">
    <source>
        <dbReference type="Proteomes" id="UP001262410"/>
    </source>
</evidence>
<dbReference type="InterPro" id="IPR050313">
    <property type="entry name" value="Carb_Metab_HTH_regulators"/>
</dbReference>
<evidence type="ECO:0000256" key="2">
    <source>
        <dbReference type="ARBA" id="ARBA00023125"/>
    </source>
</evidence>
<dbReference type="InterPro" id="IPR001034">
    <property type="entry name" value="DeoR_HTH"/>
</dbReference>
<dbReference type="Proteomes" id="UP001262410">
    <property type="component" value="Unassembled WGS sequence"/>
</dbReference>
<dbReference type="SUPFAM" id="SSF46785">
    <property type="entry name" value="Winged helix' DNA-binding domain"/>
    <property type="match status" value="1"/>
</dbReference>
<reference evidence="5 6" key="1">
    <citation type="submission" date="2023-07" db="EMBL/GenBank/DDBJ databases">
        <title>Sorghum-associated microbial communities from plants grown in Nebraska, USA.</title>
        <authorList>
            <person name="Schachtman D."/>
        </authorList>
    </citation>
    <scope>NUCLEOTIDE SEQUENCE [LARGE SCALE GENOMIC DNA]</scope>
    <source>
        <strain evidence="5 6">584</strain>
    </source>
</reference>
<comment type="caution">
    <text evidence="5">The sequence shown here is derived from an EMBL/GenBank/DDBJ whole genome shotgun (WGS) entry which is preliminary data.</text>
</comment>
<organism evidence="5 6">
    <name type="scientific">Inquilinus ginsengisoli</name>
    <dbReference type="NCBI Taxonomy" id="363840"/>
    <lineage>
        <taxon>Bacteria</taxon>
        <taxon>Pseudomonadati</taxon>
        <taxon>Pseudomonadota</taxon>
        <taxon>Alphaproteobacteria</taxon>
        <taxon>Rhodospirillales</taxon>
        <taxon>Rhodospirillaceae</taxon>
        <taxon>Inquilinus</taxon>
    </lineage>
</organism>
<dbReference type="PRINTS" id="PR00037">
    <property type="entry name" value="HTHLACR"/>
</dbReference>
<sequence>MKPKQRQDKIVEVLRDRERITVEALAELFAASRETIRRDLNDLAGRGEIRKVHGGALLHEPGGEGPFATRLTQARAEKRAVGRAAAALFSPGDSLLVDAGTTTLAFAEALARRNGLTVITNGLGVAQAIGQGPGDNRVFVIGGAYREEVGETVGALAVAQIAAFNASHAVLTVGGLVAAGAYDFQIEEAEIARAMVAQAQHVTVIADGSKLNRTALFQVCGMAEIDRIVVDVAPDEALAAALAAAGVEVVVA</sequence>
<dbReference type="Pfam" id="PF08220">
    <property type="entry name" value="HTH_DeoR"/>
    <property type="match status" value="1"/>
</dbReference>
<dbReference type="RefSeq" id="WP_309793212.1">
    <property type="nucleotide sequence ID" value="NZ_JAVDPW010000003.1"/>
</dbReference>
<dbReference type="Pfam" id="PF00455">
    <property type="entry name" value="DeoRC"/>
    <property type="match status" value="1"/>
</dbReference>
<dbReference type="PANTHER" id="PTHR30363">
    <property type="entry name" value="HTH-TYPE TRANSCRIPTIONAL REGULATOR SRLR-RELATED"/>
    <property type="match status" value="1"/>
</dbReference>
<evidence type="ECO:0000256" key="1">
    <source>
        <dbReference type="ARBA" id="ARBA00023015"/>
    </source>
</evidence>
<proteinExistence type="predicted"/>
<dbReference type="SMART" id="SM01134">
    <property type="entry name" value="DeoRC"/>
    <property type="match status" value="1"/>
</dbReference>
<dbReference type="PANTHER" id="PTHR30363:SF44">
    <property type="entry name" value="AGA OPERON TRANSCRIPTIONAL REPRESSOR-RELATED"/>
    <property type="match status" value="1"/>
</dbReference>
<dbReference type="InterPro" id="IPR037171">
    <property type="entry name" value="NagB/RpiA_transferase-like"/>
</dbReference>
<dbReference type="InterPro" id="IPR036390">
    <property type="entry name" value="WH_DNA-bd_sf"/>
</dbReference>
<dbReference type="PROSITE" id="PS51000">
    <property type="entry name" value="HTH_DEOR_2"/>
    <property type="match status" value="1"/>
</dbReference>
<evidence type="ECO:0000256" key="3">
    <source>
        <dbReference type="ARBA" id="ARBA00023163"/>
    </source>
</evidence>
<dbReference type="SMART" id="SM00420">
    <property type="entry name" value="HTH_DEOR"/>
    <property type="match status" value="1"/>
</dbReference>
<dbReference type="InterPro" id="IPR018356">
    <property type="entry name" value="Tscrpt_reg_HTH_DeoR_CS"/>
</dbReference>
<keyword evidence="6" id="KW-1185">Reference proteome</keyword>
<gene>
    <name evidence="5" type="ORF">E9232_001588</name>
</gene>
<dbReference type="Gene3D" id="1.10.10.10">
    <property type="entry name" value="Winged helix-like DNA-binding domain superfamily/Winged helix DNA-binding domain"/>
    <property type="match status" value="1"/>
</dbReference>
<keyword evidence="1" id="KW-0805">Transcription regulation</keyword>